<evidence type="ECO:0000313" key="3">
    <source>
        <dbReference type="EMBL" id="OBR05162.1"/>
    </source>
</evidence>
<dbReference type="Gene3D" id="1.20.58.340">
    <property type="entry name" value="Magnesium transport protein CorA, transmembrane region"/>
    <property type="match status" value="1"/>
</dbReference>
<evidence type="ECO:0000256" key="1">
    <source>
        <dbReference type="ARBA" id="ARBA00004651"/>
    </source>
</evidence>
<feature type="transmembrane region" description="Helical" evidence="2">
    <location>
        <begin position="430"/>
        <end position="450"/>
    </location>
</feature>
<dbReference type="EMBL" id="LTAN01000008">
    <property type="protein sequence ID" value="OBR05162.1"/>
    <property type="molecule type" value="Genomic_DNA"/>
</dbReference>
<dbReference type="Pfam" id="PF01544">
    <property type="entry name" value="CorA"/>
    <property type="match status" value="1"/>
</dbReference>
<keyword evidence="4" id="KW-1185">Reference proteome</keyword>
<dbReference type="PANTHER" id="PTHR46494:SF1">
    <property type="entry name" value="CORA FAMILY METAL ION TRANSPORTER (EUROFUNG)"/>
    <property type="match status" value="1"/>
</dbReference>
<keyword evidence="2" id="KW-1133">Transmembrane helix</keyword>
<proteinExistence type="predicted"/>
<comment type="subcellular location">
    <subcellularLocation>
        <location evidence="1">Cell membrane</location>
        <topology evidence="1">Multi-pass membrane protein</topology>
    </subcellularLocation>
</comment>
<dbReference type="PANTHER" id="PTHR46494">
    <property type="entry name" value="CORA FAMILY METAL ION TRANSPORTER (EUROFUNG)"/>
    <property type="match status" value="1"/>
</dbReference>
<gene>
    <name evidence="3" type="ORF">CH63R_11865</name>
</gene>
<protein>
    <submittedName>
        <fullName evidence="3">MutS domain V</fullName>
    </submittedName>
</protein>
<dbReference type="GO" id="GO:0015087">
    <property type="term" value="F:cobalt ion transmembrane transporter activity"/>
    <property type="evidence" value="ECO:0007669"/>
    <property type="project" value="TreeGrafter"/>
</dbReference>
<evidence type="ECO:0000256" key="2">
    <source>
        <dbReference type="SAM" id="Phobius"/>
    </source>
</evidence>
<dbReference type="KEGG" id="chig:CH63R_11865"/>
<organism evidence="3 4">
    <name type="scientific">Colletotrichum higginsianum (strain IMI 349063)</name>
    <name type="common">Crucifer anthracnose fungus</name>
    <dbReference type="NCBI Taxonomy" id="759273"/>
    <lineage>
        <taxon>Eukaryota</taxon>
        <taxon>Fungi</taxon>
        <taxon>Dikarya</taxon>
        <taxon>Ascomycota</taxon>
        <taxon>Pezizomycotina</taxon>
        <taxon>Sordariomycetes</taxon>
        <taxon>Hypocreomycetidae</taxon>
        <taxon>Glomerellales</taxon>
        <taxon>Glomerellaceae</taxon>
        <taxon>Colletotrichum</taxon>
        <taxon>Colletotrichum destructivum species complex</taxon>
    </lineage>
</organism>
<comment type="caution">
    <text evidence="3">The sequence shown here is derived from an EMBL/GenBank/DDBJ whole genome shotgun (WGS) entry which is preliminary data.</text>
</comment>
<feature type="transmembrane region" description="Helical" evidence="2">
    <location>
        <begin position="398"/>
        <end position="418"/>
    </location>
</feature>
<dbReference type="Proteomes" id="UP000092177">
    <property type="component" value="Chromosome 8"/>
</dbReference>
<dbReference type="GeneID" id="28870946"/>
<reference evidence="4" key="1">
    <citation type="journal article" date="2017" name="BMC Genomics">
        <title>Gapless genome assembly of Colletotrichum higginsianum reveals chromosome structure and association of transposable elements with secondary metabolite gene clusters.</title>
        <authorList>
            <person name="Dallery J.-F."/>
            <person name="Lapalu N."/>
            <person name="Zampounis A."/>
            <person name="Pigne S."/>
            <person name="Luyten I."/>
            <person name="Amselem J."/>
            <person name="Wittenberg A.H.J."/>
            <person name="Zhou S."/>
            <person name="de Queiroz M.V."/>
            <person name="Robin G.P."/>
            <person name="Auger A."/>
            <person name="Hainaut M."/>
            <person name="Henrissat B."/>
            <person name="Kim K.-T."/>
            <person name="Lee Y.-H."/>
            <person name="Lespinet O."/>
            <person name="Schwartz D.C."/>
            <person name="Thon M.R."/>
            <person name="O'Connell R.J."/>
        </authorList>
    </citation>
    <scope>NUCLEOTIDE SEQUENCE [LARGE SCALE GENOMIC DNA]</scope>
    <source>
        <strain evidence="4">IMI 349063</strain>
    </source>
</reference>
<dbReference type="VEuPathDB" id="FungiDB:CH63R_11865"/>
<name>A0A1B7XZI0_COLHI</name>
<dbReference type="GO" id="GO:0005886">
    <property type="term" value="C:plasma membrane"/>
    <property type="evidence" value="ECO:0007669"/>
    <property type="project" value="UniProtKB-SubCell"/>
</dbReference>
<sequence length="487" mass="55259">MASKLTDSLRDKFRDLDNNDVYTSVKAQAASDQARNFVVEFNHDEAKIASGLSSDEFGVLLGQKSPDGMVRWINIWSPSKQTSVVKQIGNRYGFSPRLQALMVAPNLASVLEVDNKQDSKQGDIESVLMHDEPKAQPSTHTTEQSLEDIEIYQLVKETVNYTSIDQGKESVVISFHETPPTEQPGREDWARDELQSMRSNTLSVLCQLSKHGIADFTDRLVSFKRVRQALSVTEPRAKVACEGSSNLFYYLFEDYSAAMPVLKTSKLQLEHLGRRTKVGTEDVIRSLHTLRKELRQLHHLFESYRNLIRRICWPRSADAFRDGQHGYFEPSENVSGEVNISPSARSRFERLGDRLQLLMLNTIQERLEEQKALSDTYFSLTAQKDSQATARLSRSATLLAKLSVFFLPITFMTSYFSVEIPDLVEHYTPKMYWICFAIIAGLSFVSLFFFGRMLETVSDTLEGWADSVSGRARGLTGSNVHHDRDEQ</sequence>
<keyword evidence="2" id="KW-0472">Membrane</keyword>
<evidence type="ECO:0000313" key="4">
    <source>
        <dbReference type="Proteomes" id="UP000092177"/>
    </source>
</evidence>
<dbReference type="AlphaFoldDB" id="A0A1B7XZI0"/>
<keyword evidence="2" id="KW-0812">Transmembrane</keyword>
<dbReference type="InterPro" id="IPR002523">
    <property type="entry name" value="MgTranspt_CorA/ZnTranspt_ZntB"/>
</dbReference>
<dbReference type="GO" id="GO:0000287">
    <property type="term" value="F:magnesium ion binding"/>
    <property type="evidence" value="ECO:0007669"/>
    <property type="project" value="TreeGrafter"/>
</dbReference>
<accession>A0A1B7XZI0</accession>
<dbReference type="OrthoDB" id="5430812at2759"/>
<dbReference type="RefSeq" id="XP_018153680.1">
    <property type="nucleotide sequence ID" value="XM_018306839.1"/>
</dbReference>
<dbReference type="GO" id="GO:0015095">
    <property type="term" value="F:magnesium ion transmembrane transporter activity"/>
    <property type="evidence" value="ECO:0007669"/>
    <property type="project" value="TreeGrafter"/>
</dbReference>
<dbReference type="GO" id="GO:0050897">
    <property type="term" value="F:cobalt ion binding"/>
    <property type="evidence" value="ECO:0007669"/>
    <property type="project" value="TreeGrafter"/>
</dbReference>